<dbReference type="OrthoDB" id="9799219at2"/>
<feature type="transmembrane region" description="Helical" evidence="7">
    <location>
        <begin position="76"/>
        <end position="100"/>
    </location>
</feature>
<name>A0A5D4U533_9BACI</name>
<feature type="transmembrane region" description="Helical" evidence="7">
    <location>
        <begin position="30"/>
        <end position="51"/>
    </location>
</feature>
<evidence type="ECO:0000256" key="2">
    <source>
        <dbReference type="ARBA" id="ARBA00010388"/>
    </source>
</evidence>
<dbReference type="Gene3D" id="1.10.287.3510">
    <property type="match status" value="1"/>
</dbReference>
<proteinExistence type="inferred from homology"/>
<reference evidence="8 9" key="1">
    <citation type="submission" date="2019-08" db="EMBL/GenBank/DDBJ databases">
        <title>Bacillus genomes from the desert of Cuatro Cienegas, Coahuila.</title>
        <authorList>
            <person name="Olmedo-Alvarez G."/>
        </authorList>
    </citation>
    <scope>NUCLEOTIDE SEQUENCE [LARGE SCALE GENOMIC DNA]</scope>
    <source>
        <strain evidence="8 9">CH87b_3T</strain>
    </source>
</reference>
<accession>A0A5D4U533</accession>
<evidence type="ECO:0000313" key="9">
    <source>
        <dbReference type="Proteomes" id="UP000324269"/>
    </source>
</evidence>
<keyword evidence="3" id="KW-1003">Cell membrane</keyword>
<sequence>MEDKIFMSIVVGIIMMCAVYLILSKSLLRIIIGTGLLSHGVHLLLITMGGLPKGEEAPPLLGEHSAKGYIDPLPQALILTAIVISFGVTAFFLVLAYRAYQELGTDDMERMIESEDHWE</sequence>
<dbReference type="InterPro" id="IPR039428">
    <property type="entry name" value="NUOK/Mnh_C1-like"/>
</dbReference>
<evidence type="ECO:0000256" key="3">
    <source>
        <dbReference type="ARBA" id="ARBA00022475"/>
    </source>
</evidence>
<comment type="caution">
    <text evidence="8">The sequence shown here is derived from an EMBL/GenBank/DDBJ whole genome shotgun (WGS) entry which is preliminary data.</text>
</comment>
<evidence type="ECO:0000256" key="4">
    <source>
        <dbReference type="ARBA" id="ARBA00022692"/>
    </source>
</evidence>
<feature type="transmembrane region" description="Helical" evidence="7">
    <location>
        <begin position="6"/>
        <end position="23"/>
    </location>
</feature>
<dbReference type="Proteomes" id="UP000324269">
    <property type="component" value="Unassembled WGS sequence"/>
</dbReference>
<dbReference type="PANTHER" id="PTHR34583:SF2">
    <property type="entry name" value="ANTIPORTER SUBUNIT MNHC2-RELATED"/>
    <property type="match status" value="1"/>
</dbReference>
<evidence type="ECO:0000313" key="8">
    <source>
        <dbReference type="EMBL" id="TYS88886.1"/>
    </source>
</evidence>
<keyword evidence="4 7" id="KW-0812">Transmembrane</keyword>
<dbReference type="Pfam" id="PF00420">
    <property type="entry name" value="Oxidored_q2"/>
    <property type="match status" value="1"/>
</dbReference>
<keyword evidence="6 7" id="KW-0472">Membrane</keyword>
<dbReference type="RefSeq" id="WP_148968177.1">
    <property type="nucleotide sequence ID" value="NZ_JBNIKW010000001.1"/>
</dbReference>
<comment type="similarity">
    <text evidence="2">Belongs to the CPA3 antiporters (TC 2.A.63) subunit C family.</text>
</comment>
<dbReference type="GO" id="GO:0005886">
    <property type="term" value="C:plasma membrane"/>
    <property type="evidence" value="ECO:0007669"/>
    <property type="project" value="UniProtKB-SubCell"/>
</dbReference>
<comment type="subcellular location">
    <subcellularLocation>
        <location evidence="1">Cell membrane</location>
        <topology evidence="1">Multi-pass membrane protein</topology>
    </subcellularLocation>
</comment>
<gene>
    <name evidence="8" type="ORF">FZC85_02875</name>
</gene>
<protein>
    <submittedName>
        <fullName evidence="8">Na(+)/H(+) antiporter subunit C</fullName>
    </submittedName>
</protein>
<dbReference type="NCBIfam" id="NF006372">
    <property type="entry name" value="PRK08600.1"/>
    <property type="match status" value="1"/>
</dbReference>
<dbReference type="InterPro" id="IPR050601">
    <property type="entry name" value="CPA3_antiporter_subunitC"/>
</dbReference>
<organism evidence="8 9">
    <name type="scientific">Rossellomorea aquimaris</name>
    <dbReference type="NCBI Taxonomy" id="189382"/>
    <lineage>
        <taxon>Bacteria</taxon>
        <taxon>Bacillati</taxon>
        <taxon>Bacillota</taxon>
        <taxon>Bacilli</taxon>
        <taxon>Bacillales</taxon>
        <taxon>Bacillaceae</taxon>
        <taxon>Rossellomorea</taxon>
    </lineage>
</organism>
<dbReference type="PANTHER" id="PTHR34583">
    <property type="entry name" value="ANTIPORTER SUBUNIT MNHC2-RELATED"/>
    <property type="match status" value="1"/>
</dbReference>
<keyword evidence="5 7" id="KW-1133">Transmembrane helix</keyword>
<evidence type="ECO:0000256" key="1">
    <source>
        <dbReference type="ARBA" id="ARBA00004651"/>
    </source>
</evidence>
<evidence type="ECO:0000256" key="7">
    <source>
        <dbReference type="SAM" id="Phobius"/>
    </source>
</evidence>
<evidence type="ECO:0000256" key="5">
    <source>
        <dbReference type="ARBA" id="ARBA00022989"/>
    </source>
</evidence>
<dbReference type="AlphaFoldDB" id="A0A5D4U533"/>
<dbReference type="EMBL" id="VTEZ01000001">
    <property type="protein sequence ID" value="TYS88886.1"/>
    <property type="molecule type" value="Genomic_DNA"/>
</dbReference>
<evidence type="ECO:0000256" key="6">
    <source>
        <dbReference type="ARBA" id="ARBA00023136"/>
    </source>
</evidence>